<keyword evidence="2" id="KW-1185">Reference proteome</keyword>
<organism evidence="1 2">
    <name type="scientific">Paenimyroides ummariense</name>
    <dbReference type="NCBI Taxonomy" id="913024"/>
    <lineage>
        <taxon>Bacteria</taxon>
        <taxon>Pseudomonadati</taxon>
        <taxon>Bacteroidota</taxon>
        <taxon>Flavobacteriia</taxon>
        <taxon>Flavobacteriales</taxon>
        <taxon>Flavobacteriaceae</taxon>
        <taxon>Paenimyroides</taxon>
    </lineage>
</organism>
<sequence>MKNGKYTPLANQVPLPLKTGSVWALNIDDYVKIAINTGFLHTHTNKHTIIYNESNKETKADPMFSHSDLRAIFRIGNVKSMSNKKELYDLFVGLMTSESLYIVMFPNDATKINFQTVSNGTPFSLYINSDEKWIKIGRELRDEYSKISPSTAGDAVKAKMYEKALLKVLKDNNVPLNFYRLDANNGQFNGTWKLLGLDASGNVTENQGY</sequence>
<evidence type="ECO:0000313" key="2">
    <source>
        <dbReference type="Proteomes" id="UP000199036"/>
    </source>
</evidence>
<proteinExistence type="predicted"/>
<dbReference type="Proteomes" id="UP000199036">
    <property type="component" value="Unassembled WGS sequence"/>
</dbReference>
<protein>
    <submittedName>
        <fullName evidence="1">Uncharacterized protein</fullName>
    </submittedName>
</protein>
<dbReference type="AlphaFoldDB" id="A0A1I5G6X4"/>
<gene>
    <name evidence="1" type="ORF">SAMN05421741_13612</name>
</gene>
<dbReference type="EMBL" id="FOVI01000036">
    <property type="protein sequence ID" value="SFO31623.1"/>
    <property type="molecule type" value="Genomic_DNA"/>
</dbReference>
<dbReference type="RefSeq" id="WP_091526222.1">
    <property type="nucleotide sequence ID" value="NZ_FOVI01000036.1"/>
</dbReference>
<name>A0A1I5G6X4_9FLAO</name>
<reference evidence="2" key="1">
    <citation type="submission" date="2016-10" db="EMBL/GenBank/DDBJ databases">
        <authorList>
            <person name="Varghese N."/>
            <person name="Submissions S."/>
        </authorList>
    </citation>
    <scope>NUCLEOTIDE SEQUENCE [LARGE SCALE GENOMIC DNA]</scope>
    <source>
        <strain evidence="2">DS-12</strain>
    </source>
</reference>
<dbReference type="STRING" id="913024.SAMN05421741_13612"/>
<evidence type="ECO:0000313" key="1">
    <source>
        <dbReference type="EMBL" id="SFO31623.1"/>
    </source>
</evidence>
<accession>A0A1I5G6X4</accession>